<feature type="binding site" evidence="15">
    <location>
        <position position="253"/>
    </location>
    <ligand>
        <name>Mg(2+)</name>
        <dbReference type="ChEBI" id="CHEBI:18420"/>
    </ligand>
</feature>
<dbReference type="UniPathway" id="UPA00048">
    <property type="reaction ID" value="UER00072"/>
</dbReference>
<feature type="binding site" evidence="15">
    <location>
        <begin position="78"/>
        <end position="91"/>
    </location>
    <ligand>
        <name>NAD(+)</name>
        <dbReference type="ChEBI" id="CHEBI:57540"/>
    </ligand>
</feature>
<reference evidence="18 19" key="1">
    <citation type="submission" date="2014-07" db="EMBL/GenBank/DDBJ databases">
        <title>Draft genome sequence of Thalassospira tepidiphila 1-1B.</title>
        <authorList>
            <person name="Lai Q."/>
            <person name="Shao Z."/>
        </authorList>
    </citation>
    <scope>NUCLEOTIDE SEQUENCE [LARGE SCALE GENOMIC DNA]</scope>
    <source>
        <strain evidence="18 19">MCCC 1A03514</strain>
    </source>
</reference>
<comment type="subcellular location">
    <subcellularLocation>
        <location evidence="3 15">Cytoplasm</location>
    </subcellularLocation>
</comment>
<dbReference type="InterPro" id="IPR004429">
    <property type="entry name" value="Isopropylmalate_DH"/>
</dbReference>
<comment type="cofactor">
    <cofactor evidence="15 16">
        <name>Mg(2+)</name>
        <dbReference type="ChEBI" id="CHEBI:18420"/>
    </cofactor>
    <cofactor evidence="15 16">
        <name>Mn(2+)</name>
        <dbReference type="ChEBI" id="CHEBI:29035"/>
    </cofactor>
    <text evidence="15 16">Binds 1 Mg(2+) or Mn(2+) ion per subunit.</text>
</comment>
<feature type="binding site" evidence="15">
    <location>
        <position position="225"/>
    </location>
    <ligand>
        <name>Mg(2+)</name>
        <dbReference type="ChEBI" id="CHEBI:18420"/>
    </ligand>
</feature>
<dbReference type="GO" id="GO:0051287">
    <property type="term" value="F:NAD binding"/>
    <property type="evidence" value="ECO:0007669"/>
    <property type="project" value="InterPro"/>
</dbReference>
<dbReference type="Gene3D" id="3.40.718.10">
    <property type="entry name" value="Isopropylmalate Dehydrogenase"/>
    <property type="match status" value="1"/>
</dbReference>
<organism evidence="18 19">
    <name type="scientific">Thalassospira tepidiphila MCCC 1A03514</name>
    <dbReference type="NCBI Taxonomy" id="1177930"/>
    <lineage>
        <taxon>Bacteria</taxon>
        <taxon>Pseudomonadati</taxon>
        <taxon>Pseudomonadota</taxon>
        <taxon>Alphaproteobacteria</taxon>
        <taxon>Rhodospirillales</taxon>
        <taxon>Thalassospiraceae</taxon>
        <taxon>Thalassospira</taxon>
    </lineage>
</organism>
<dbReference type="AlphaFoldDB" id="A0A853L047"/>
<keyword evidence="7 15" id="KW-0432">Leucine biosynthesis</keyword>
<dbReference type="PANTHER" id="PTHR42979:SF1">
    <property type="entry name" value="3-ISOPROPYLMALATE DEHYDROGENASE"/>
    <property type="match status" value="1"/>
</dbReference>
<evidence type="ECO:0000256" key="11">
    <source>
        <dbReference type="ARBA" id="ARBA00022842"/>
    </source>
</evidence>
<sequence>MSTTKKVLMLPGDGIGPEVMRQVQRVMDWMAKKRSVNFEITEGLIGGASIDAHKNPLTDETLADAMAADAVLLGAVGGPKWDDMPFDIKPERGLLKIRKEMGLFANLRPALVFDALVGASTLKEDVVKGLDIMILRELTGGIYFGQPRGIEERDGVRHGFNTLVYSEPEVERIARVAFDMAMKRNKRLCSVDKANVLESTVLWREVVERVAKDFPEVELSHMYVDNAAMQLVRNPKQFDVMVTTNMFGDILSDCAAMLTGSLGMLPSASLGAADANGARKALYEPVHGSAPDIAGQDIANPLATILSFAMMLRYSFDMGDDATLIEDAVQNVLKGGLRTADIMQPGMAKVSTTVMGESLISELDKLV</sequence>
<dbReference type="PROSITE" id="PS00470">
    <property type="entry name" value="IDH_IMDH"/>
    <property type="match status" value="1"/>
</dbReference>
<feature type="binding site" evidence="15">
    <location>
        <position position="108"/>
    </location>
    <ligand>
        <name>substrate</name>
    </ligand>
</feature>
<comment type="function">
    <text evidence="15 16">Catalyzes the oxidation of 3-carboxy-2-hydroxy-4-methylpentanoate (3-isopropylmalate) to 3-carboxy-4-methyl-2-oxopentanoate. The product decarboxylates to 4-methyl-2 oxopentanoate.</text>
</comment>
<evidence type="ECO:0000256" key="15">
    <source>
        <dbReference type="HAMAP-Rule" id="MF_01033"/>
    </source>
</evidence>
<keyword evidence="14 15" id="KW-0100">Branched-chain amino acid biosynthesis</keyword>
<evidence type="ECO:0000256" key="2">
    <source>
        <dbReference type="ARBA" id="ARBA00001936"/>
    </source>
</evidence>
<comment type="cofactor">
    <cofactor evidence="2">
        <name>Mn(2+)</name>
        <dbReference type="ChEBI" id="CHEBI:29035"/>
    </cofactor>
</comment>
<feature type="site" description="Important for catalysis" evidence="15">
    <location>
        <position position="143"/>
    </location>
</feature>
<dbReference type="GO" id="GO:0003862">
    <property type="term" value="F:3-isopropylmalate dehydrogenase activity"/>
    <property type="evidence" value="ECO:0007669"/>
    <property type="project" value="UniProtKB-UniRule"/>
</dbReference>
<proteinExistence type="inferred from homology"/>
<evidence type="ECO:0000256" key="4">
    <source>
        <dbReference type="ARBA" id="ARBA00004762"/>
    </source>
</evidence>
<feature type="binding site" evidence="15">
    <location>
        <position position="136"/>
    </location>
    <ligand>
        <name>substrate</name>
    </ligand>
</feature>
<evidence type="ECO:0000256" key="7">
    <source>
        <dbReference type="ARBA" id="ARBA00022430"/>
    </source>
</evidence>
<dbReference type="Pfam" id="PF00180">
    <property type="entry name" value="Iso_dh"/>
    <property type="match status" value="1"/>
</dbReference>
<dbReference type="RefSeq" id="WP_008889808.1">
    <property type="nucleotide sequence ID" value="NZ_JPVZ01000004.1"/>
</dbReference>
<feature type="binding site" evidence="15">
    <location>
        <position position="98"/>
    </location>
    <ligand>
        <name>substrate</name>
    </ligand>
</feature>
<evidence type="ECO:0000256" key="8">
    <source>
        <dbReference type="ARBA" id="ARBA00022490"/>
    </source>
</evidence>
<dbReference type="HAMAP" id="MF_01033">
    <property type="entry name" value="LeuB_type1"/>
    <property type="match status" value="1"/>
</dbReference>
<evidence type="ECO:0000313" key="18">
    <source>
        <dbReference type="EMBL" id="OAZ09839.1"/>
    </source>
</evidence>
<comment type="subunit">
    <text evidence="6 15 16">Homodimer.</text>
</comment>
<evidence type="ECO:0000256" key="9">
    <source>
        <dbReference type="ARBA" id="ARBA00022605"/>
    </source>
</evidence>
<comment type="caution">
    <text evidence="18">The sequence shown here is derived from an EMBL/GenBank/DDBJ whole genome shotgun (WGS) entry which is preliminary data.</text>
</comment>
<feature type="binding site" evidence="15">
    <location>
        <position position="249"/>
    </location>
    <ligand>
        <name>Mg(2+)</name>
        <dbReference type="ChEBI" id="CHEBI:18420"/>
    </ligand>
</feature>
<keyword evidence="10 15" id="KW-0479">Metal-binding</keyword>
<feature type="binding site" evidence="15">
    <location>
        <begin position="288"/>
        <end position="300"/>
    </location>
    <ligand>
        <name>NAD(+)</name>
        <dbReference type="ChEBI" id="CHEBI:57540"/>
    </ligand>
</feature>
<keyword evidence="9 15" id="KW-0028">Amino-acid biosynthesis</keyword>
<evidence type="ECO:0000256" key="13">
    <source>
        <dbReference type="ARBA" id="ARBA00023027"/>
    </source>
</evidence>
<dbReference type="NCBIfam" id="TIGR00169">
    <property type="entry name" value="leuB"/>
    <property type="match status" value="1"/>
</dbReference>
<dbReference type="FunFam" id="3.40.718.10:FF:000028">
    <property type="entry name" value="3-isopropylmalate dehydrogenase"/>
    <property type="match status" value="1"/>
</dbReference>
<evidence type="ECO:0000256" key="6">
    <source>
        <dbReference type="ARBA" id="ARBA00011738"/>
    </source>
</evidence>
<keyword evidence="12 15" id="KW-0560">Oxidoreductase</keyword>
<dbReference type="EC" id="1.1.1.85" evidence="15"/>
<evidence type="ECO:0000256" key="12">
    <source>
        <dbReference type="ARBA" id="ARBA00023002"/>
    </source>
</evidence>
<name>A0A853L047_9PROT</name>
<evidence type="ECO:0000259" key="17">
    <source>
        <dbReference type="SMART" id="SM01329"/>
    </source>
</evidence>
<comment type="pathway">
    <text evidence="4 15 16">Amino-acid biosynthesis; L-leucine biosynthesis; L-leucine from 3-methyl-2-oxobutanoate: step 3/4.</text>
</comment>
<keyword evidence="11 15" id="KW-0460">Magnesium</keyword>
<protein>
    <recommendedName>
        <fullName evidence="15">3-isopropylmalate dehydrogenase</fullName>
        <ecNumber evidence="15">1.1.1.85</ecNumber>
    </recommendedName>
    <alternativeName>
        <fullName evidence="15">3-IPM-DH</fullName>
    </alternativeName>
    <alternativeName>
        <fullName evidence="15">Beta-IPM dehydrogenase</fullName>
        <shortName evidence="15">IMDH</shortName>
    </alternativeName>
</protein>
<dbReference type="InterPro" id="IPR019818">
    <property type="entry name" value="IsoCit/isopropylmalate_DH_CS"/>
</dbReference>
<dbReference type="GO" id="GO:0009098">
    <property type="term" value="P:L-leucine biosynthetic process"/>
    <property type="evidence" value="ECO:0007669"/>
    <property type="project" value="UniProtKB-UniRule"/>
</dbReference>
<gene>
    <name evidence="15" type="primary">leuB</name>
    <name evidence="18" type="ORF">TH4_11705</name>
</gene>
<evidence type="ECO:0000256" key="14">
    <source>
        <dbReference type="ARBA" id="ARBA00023304"/>
    </source>
</evidence>
<comment type="catalytic activity">
    <reaction evidence="1 15 16">
        <text>(2R,3S)-3-isopropylmalate + NAD(+) = 4-methyl-2-oxopentanoate + CO2 + NADH</text>
        <dbReference type="Rhea" id="RHEA:32271"/>
        <dbReference type="ChEBI" id="CHEBI:16526"/>
        <dbReference type="ChEBI" id="CHEBI:17865"/>
        <dbReference type="ChEBI" id="CHEBI:35121"/>
        <dbReference type="ChEBI" id="CHEBI:57540"/>
        <dbReference type="ChEBI" id="CHEBI:57945"/>
        <dbReference type="EC" id="1.1.1.85"/>
    </reaction>
</comment>
<dbReference type="SMART" id="SM01329">
    <property type="entry name" value="Iso_dh"/>
    <property type="match status" value="1"/>
</dbReference>
<keyword evidence="15" id="KW-0464">Manganese</keyword>
<dbReference type="EMBL" id="JPVZ01000004">
    <property type="protein sequence ID" value="OAZ09839.1"/>
    <property type="molecule type" value="Genomic_DNA"/>
</dbReference>
<feature type="binding site" evidence="15">
    <location>
        <position position="225"/>
    </location>
    <ligand>
        <name>substrate</name>
    </ligand>
</feature>
<evidence type="ECO:0000313" key="19">
    <source>
        <dbReference type="Proteomes" id="UP000094009"/>
    </source>
</evidence>
<evidence type="ECO:0000256" key="3">
    <source>
        <dbReference type="ARBA" id="ARBA00004496"/>
    </source>
</evidence>
<evidence type="ECO:0000256" key="16">
    <source>
        <dbReference type="RuleBase" id="RU004445"/>
    </source>
</evidence>
<dbReference type="SUPFAM" id="SSF53659">
    <property type="entry name" value="Isocitrate/Isopropylmalate dehydrogenase-like"/>
    <property type="match status" value="1"/>
</dbReference>
<evidence type="ECO:0000256" key="10">
    <source>
        <dbReference type="ARBA" id="ARBA00022723"/>
    </source>
</evidence>
<dbReference type="PANTHER" id="PTHR42979">
    <property type="entry name" value="3-ISOPROPYLMALATE DEHYDROGENASE"/>
    <property type="match status" value="1"/>
</dbReference>
<dbReference type="InterPro" id="IPR024084">
    <property type="entry name" value="IsoPropMal-DH-like_dom"/>
</dbReference>
<keyword evidence="13 15" id="KW-0520">NAD</keyword>
<comment type="similarity">
    <text evidence="5 15">Belongs to the isocitrate and isopropylmalate dehydrogenases family. LeuB type 1 subfamily.</text>
</comment>
<dbReference type="Proteomes" id="UP000094009">
    <property type="component" value="Unassembled WGS sequence"/>
</dbReference>
<evidence type="ECO:0000256" key="5">
    <source>
        <dbReference type="ARBA" id="ARBA00008319"/>
    </source>
</evidence>
<dbReference type="GO" id="GO:0000287">
    <property type="term" value="F:magnesium ion binding"/>
    <property type="evidence" value="ECO:0007669"/>
    <property type="project" value="InterPro"/>
</dbReference>
<dbReference type="GO" id="GO:0005829">
    <property type="term" value="C:cytosol"/>
    <property type="evidence" value="ECO:0007669"/>
    <property type="project" value="TreeGrafter"/>
</dbReference>
<accession>A0A853L047</accession>
<keyword evidence="8 15" id="KW-0963">Cytoplasm</keyword>
<feature type="site" description="Important for catalysis" evidence="15">
    <location>
        <position position="193"/>
    </location>
</feature>
<evidence type="ECO:0000256" key="1">
    <source>
        <dbReference type="ARBA" id="ARBA00000624"/>
    </source>
</evidence>
<feature type="domain" description="Isopropylmalate dehydrogenase-like" evidence="17">
    <location>
        <begin position="6"/>
        <end position="359"/>
    </location>
</feature>